<keyword evidence="6" id="KW-1185">Reference proteome</keyword>
<evidence type="ECO:0000313" key="6">
    <source>
        <dbReference type="Proteomes" id="UP000318478"/>
    </source>
</evidence>
<organism evidence="5 6">
    <name type="scientific">Posidoniimonas polymericola</name>
    <dbReference type="NCBI Taxonomy" id="2528002"/>
    <lineage>
        <taxon>Bacteria</taxon>
        <taxon>Pseudomonadati</taxon>
        <taxon>Planctomycetota</taxon>
        <taxon>Planctomycetia</taxon>
        <taxon>Pirellulales</taxon>
        <taxon>Lacipirellulaceae</taxon>
        <taxon>Posidoniimonas</taxon>
    </lineage>
</organism>
<dbReference type="InterPro" id="IPR010131">
    <property type="entry name" value="MdtP/NodT-like"/>
</dbReference>
<dbReference type="PANTHER" id="PTHR30203:SF31">
    <property type="entry name" value="RND EFFLUX SYSTEM, OUTER MEMBRANE LIPOPROTEIN, NODT"/>
    <property type="match status" value="1"/>
</dbReference>
<name>A0A5C5YTM7_9BACT</name>
<keyword evidence="2" id="KW-0812">Transmembrane</keyword>
<dbReference type="InterPro" id="IPR003423">
    <property type="entry name" value="OMP_efflux"/>
</dbReference>
<comment type="similarity">
    <text evidence="1 2">Belongs to the outer membrane factor (OMF) (TC 1.B.17) family.</text>
</comment>
<proteinExistence type="inferred from homology"/>
<evidence type="ECO:0000313" key="5">
    <source>
        <dbReference type="EMBL" id="TWT78318.1"/>
    </source>
</evidence>
<keyword evidence="2" id="KW-0449">Lipoprotein</keyword>
<keyword evidence="2" id="KW-0564">Palmitate</keyword>
<sequence length="535" mass="59205">MLRLAACVSLAGCTSPRQYWANHCKVGPEYCTPCVEVAPDWIDADDKRVLHDPAELAAWWTTFNDPVLNNLIAEAYSQNLTLREAGARVLEARRLRAIAVGQYFPQQQSLSGSYSYNKSTGTGPGSRFSNWSDSFSLAWELDFWGRYRRAITAADADLDASIYDYGDVAVTLIADVAATYVDIRTTQARLELVRRNVDNQQRTYDIVEARFEEQDVSQIDVQQAKSSVAQTQSFVPQLESALRLSQNQLCVLLGVPPEDLTELLGKGEIPDVPQQIAVGIPAQTLLRRPDVRRAERQLAAQSELIGIAESDLYPHITLSGNAGVSSRRIDQLFTEGAFFASIGPSFRWDLLNYGRIVNNVGVQEARFLQLLAAYRQSVLLANLEAENAINLFLRSQERLDFQLQAAKAADETNQLILFSLEEGQVDYNRVFNVQNFKTQQEESAAVAKGQVAQNLIEIYRSLGGGWPMRPSSAVTTTGSLDADDTGEQDSDAEPLPVPDNNPLDADASELELPDSVDIRLLPRDADAPLVYPSEL</sequence>
<comment type="caution">
    <text evidence="5">The sequence shown here is derived from an EMBL/GenBank/DDBJ whole genome shotgun (WGS) entry which is preliminary data.</text>
</comment>
<feature type="coiled-coil region" evidence="3">
    <location>
        <begin position="183"/>
        <end position="210"/>
    </location>
</feature>
<keyword evidence="3" id="KW-0175">Coiled coil</keyword>
<evidence type="ECO:0000256" key="1">
    <source>
        <dbReference type="ARBA" id="ARBA00007613"/>
    </source>
</evidence>
<reference evidence="5 6" key="1">
    <citation type="submission" date="2019-02" db="EMBL/GenBank/DDBJ databases">
        <title>Deep-cultivation of Planctomycetes and their phenomic and genomic characterization uncovers novel biology.</title>
        <authorList>
            <person name="Wiegand S."/>
            <person name="Jogler M."/>
            <person name="Boedeker C."/>
            <person name="Pinto D."/>
            <person name="Vollmers J."/>
            <person name="Rivas-Marin E."/>
            <person name="Kohn T."/>
            <person name="Peeters S.H."/>
            <person name="Heuer A."/>
            <person name="Rast P."/>
            <person name="Oberbeckmann S."/>
            <person name="Bunk B."/>
            <person name="Jeske O."/>
            <person name="Meyerdierks A."/>
            <person name="Storesund J.E."/>
            <person name="Kallscheuer N."/>
            <person name="Luecker S."/>
            <person name="Lage O.M."/>
            <person name="Pohl T."/>
            <person name="Merkel B.J."/>
            <person name="Hornburger P."/>
            <person name="Mueller R.-W."/>
            <person name="Bruemmer F."/>
            <person name="Labrenz M."/>
            <person name="Spormann A.M."/>
            <person name="Op Den Camp H."/>
            <person name="Overmann J."/>
            <person name="Amann R."/>
            <person name="Jetten M.S.M."/>
            <person name="Mascher T."/>
            <person name="Medema M.H."/>
            <person name="Devos D.P."/>
            <person name="Kaster A.-K."/>
            <person name="Ovreas L."/>
            <person name="Rohde M."/>
            <person name="Galperin M.Y."/>
            <person name="Jogler C."/>
        </authorList>
    </citation>
    <scope>NUCLEOTIDE SEQUENCE [LARGE SCALE GENOMIC DNA]</scope>
    <source>
        <strain evidence="5 6">Pla123a</strain>
    </source>
</reference>
<comment type="subcellular location">
    <subcellularLocation>
        <location evidence="2">Cell membrane</location>
        <topology evidence="2">Lipid-anchor</topology>
    </subcellularLocation>
</comment>
<gene>
    <name evidence="5" type="primary">ttgF</name>
    <name evidence="5" type="ORF">Pla123a_11090</name>
</gene>
<dbReference type="PANTHER" id="PTHR30203">
    <property type="entry name" value="OUTER MEMBRANE CATION EFFLUX PROTEIN"/>
    <property type="match status" value="1"/>
</dbReference>
<dbReference type="Gene3D" id="1.20.1600.10">
    <property type="entry name" value="Outer membrane efflux proteins (OEP)"/>
    <property type="match status" value="1"/>
</dbReference>
<dbReference type="Pfam" id="PF02321">
    <property type="entry name" value="OEP"/>
    <property type="match status" value="2"/>
</dbReference>
<keyword evidence="2" id="KW-0472">Membrane</keyword>
<dbReference type="Gene3D" id="2.20.200.10">
    <property type="entry name" value="Outer membrane efflux proteins (OEP)"/>
    <property type="match status" value="1"/>
</dbReference>
<protein>
    <submittedName>
        <fullName evidence="5">Toluene efflux pump outer membrane protein TtgF</fullName>
    </submittedName>
</protein>
<feature type="compositionally biased region" description="Acidic residues" evidence="4">
    <location>
        <begin position="481"/>
        <end position="492"/>
    </location>
</feature>
<dbReference type="Proteomes" id="UP000318478">
    <property type="component" value="Unassembled WGS sequence"/>
</dbReference>
<dbReference type="NCBIfam" id="TIGR01845">
    <property type="entry name" value="outer_NodT"/>
    <property type="match status" value="1"/>
</dbReference>
<evidence type="ECO:0000256" key="2">
    <source>
        <dbReference type="RuleBase" id="RU362097"/>
    </source>
</evidence>
<dbReference type="AlphaFoldDB" id="A0A5C5YTM7"/>
<evidence type="ECO:0000256" key="3">
    <source>
        <dbReference type="SAM" id="Coils"/>
    </source>
</evidence>
<keyword evidence="2" id="KW-1134">Transmembrane beta strand</keyword>
<feature type="region of interest" description="Disordered" evidence="4">
    <location>
        <begin position="470"/>
        <end position="511"/>
    </location>
</feature>
<accession>A0A5C5YTM7</accession>
<dbReference type="SUPFAM" id="SSF56954">
    <property type="entry name" value="Outer membrane efflux proteins (OEP)"/>
    <property type="match status" value="1"/>
</dbReference>
<dbReference type="RefSeq" id="WP_197527698.1">
    <property type="nucleotide sequence ID" value="NZ_SJPO01000002.1"/>
</dbReference>
<dbReference type="GO" id="GO:0005886">
    <property type="term" value="C:plasma membrane"/>
    <property type="evidence" value="ECO:0007669"/>
    <property type="project" value="UniProtKB-SubCell"/>
</dbReference>
<dbReference type="GO" id="GO:0015562">
    <property type="term" value="F:efflux transmembrane transporter activity"/>
    <property type="evidence" value="ECO:0007669"/>
    <property type="project" value="InterPro"/>
</dbReference>
<dbReference type="EMBL" id="SJPO01000002">
    <property type="protein sequence ID" value="TWT78318.1"/>
    <property type="molecule type" value="Genomic_DNA"/>
</dbReference>
<evidence type="ECO:0000256" key="4">
    <source>
        <dbReference type="SAM" id="MobiDB-lite"/>
    </source>
</evidence>